<proteinExistence type="inferred from homology"/>
<evidence type="ECO:0000256" key="1">
    <source>
        <dbReference type="ARBA" id="ARBA00004141"/>
    </source>
</evidence>
<reference evidence="9" key="1">
    <citation type="submission" date="2012-09" db="EMBL/GenBank/DDBJ databases">
        <authorList>
            <person name="Martin A.A."/>
        </authorList>
    </citation>
    <scope>NUCLEOTIDE SEQUENCE</scope>
</reference>
<evidence type="ECO:0000256" key="3">
    <source>
        <dbReference type="ARBA" id="ARBA00022989"/>
    </source>
</evidence>
<feature type="transmembrane region" description="Helical" evidence="7">
    <location>
        <begin position="96"/>
        <end position="115"/>
    </location>
</feature>
<comment type="similarity">
    <text evidence="6">Belongs to the TMEM104 family.</text>
</comment>
<evidence type="ECO:0000256" key="6">
    <source>
        <dbReference type="ARBA" id="ARBA00038166"/>
    </source>
</evidence>
<comment type="subcellular location">
    <subcellularLocation>
        <location evidence="1">Membrane</location>
        <topology evidence="1">Multi-pass membrane protein</topology>
    </subcellularLocation>
</comment>
<evidence type="ECO:0000256" key="4">
    <source>
        <dbReference type="ARBA" id="ARBA00023136"/>
    </source>
</evidence>
<dbReference type="Pfam" id="PF01490">
    <property type="entry name" value="Aa_trans"/>
    <property type="match status" value="1"/>
</dbReference>
<dbReference type="Proteomes" id="UP000035642">
    <property type="component" value="Unassembled WGS sequence"/>
</dbReference>
<sequence length="400" mass="44729">MPNGADHSTLYDPTIGLLCVFNLIVGTGALALPKAFQTAGYALSIVLIFLFSYISATFVVESLSVGNAVNVRKRIEETQPSEFDGKYHNSQMASMFLGRCGVVFSYLALNIYLFGDLAIYSTTVPKSLMNIICASVNTSTVLPSDHCRDNWPAFFSRFMVYRFCVILFVMVCTPMTLIGITKTKHLQLATTISRWSAFILMIVLASAQMITNGVPGTPPTVNVHGFGSLFGVAVYAFMCHHSLPSLVTPMSFKSGIFAKILCVYVLVISFYFTLSLTGSFAFANVQDVYTLNFLHDDFTSLFYFICDHFLAMFPVFTLTTNYPIVGITLINNMRVIRDMVRNMIISTKSLLHDDDQHDSGLRRNTPYDCISLQVVLFHKFCLMIIIVSKTCSTWPFKYPR</sequence>
<feature type="transmembrane region" description="Helical" evidence="7">
    <location>
        <begin position="39"/>
        <end position="60"/>
    </location>
</feature>
<feature type="transmembrane region" description="Helical" evidence="7">
    <location>
        <begin position="159"/>
        <end position="180"/>
    </location>
</feature>
<dbReference type="AlphaFoldDB" id="A0A0K0D253"/>
<accession>A0A0K0D253</accession>
<dbReference type="STRING" id="6313.A0A0K0D253"/>
<keyword evidence="5" id="KW-0325">Glycoprotein</keyword>
<keyword evidence="3 7" id="KW-1133">Transmembrane helix</keyword>
<organism evidence="9 10">
    <name type="scientific">Angiostrongylus cantonensis</name>
    <name type="common">Rat lungworm</name>
    <dbReference type="NCBI Taxonomy" id="6313"/>
    <lineage>
        <taxon>Eukaryota</taxon>
        <taxon>Metazoa</taxon>
        <taxon>Ecdysozoa</taxon>
        <taxon>Nematoda</taxon>
        <taxon>Chromadorea</taxon>
        <taxon>Rhabditida</taxon>
        <taxon>Rhabditina</taxon>
        <taxon>Rhabditomorpha</taxon>
        <taxon>Strongyloidea</taxon>
        <taxon>Metastrongylidae</taxon>
        <taxon>Angiostrongylus</taxon>
    </lineage>
</organism>
<feature type="transmembrane region" description="Helical" evidence="7">
    <location>
        <begin position="223"/>
        <end position="240"/>
    </location>
</feature>
<evidence type="ECO:0000256" key="5">
    <source>
        <dbReference type="ARBA" id="ARBA00023180"/>
    </source>
</evidence>
<feature type="transmembrane region" description="Helical" evidence="7">
    <location>
        <begin position="192"/>
        <end position="211"/>
    </location>
</feature>
<dbReference type="InterPro" id="IPR013057">
    <property type="entry name" value="AA_transpt_TM"/>
</dbReference>
<dbReference type="WBParaSite" id="ACAC_0000414801-mRNA-1">
    <property type="protein sequence ID" value="ACAC_0000414801-mRNA-1"/>
    <property type="gene ID" value="ACAC_0000414801"/>
</dbReference>
<evidence type="ECO:0000313" key="9">
    <source>
        <dbReference type="Proteomes" id="UP000035642"/>
    </source>
</evidence>
<keyword evidence="4 7" id="KW-0472">Membrane</keyword>
<keyword evidence="9" id="KW-1185">Reference proteome</keyword>
<evidence type="ECO:0000256" key="7">
    <source>
        <dbReference type="SAM" id="Phobius"/>
    </source>
</evidence>
<feature type="transmembrane region" description="Helical" evidence="7">
    <location>
        <begin position="261"/>
        <end position="282"/>
    </location>
</feature>
<protein>
    <submittedName>
        <fullName evidence="10">Aa_trans domain-containing protein</fullName>
    </submittedName>
</protein>
<evidence type="ECO:0000313" key="10">
    <source>
        <dbReference type="WBParaSite" id="ACAC_0000414801-mRNA-1"/>
    </source>
</evidence>
<name>A0A0K0D253_ANGCA</name>
<feature type="domain" description="Amino acid transporter transmembrane" evidence="8">
    <location>
        <begin position="16"/>
        <end position="346"/>
    </location>
</feature>
<reference evidence="10" key="2">
    <citation type="submission" date="2017-02" db="UniProtKB">
        <authorList>
            <consortium name="WormBaseParasite"/>
        </authorList>
    </citation>
    <scope>IDENTIFICATION</scope>
</reference>
<evidence type="ECO:0000259" key="8">
    <source>
        <dbReference type="Pfam" id="PF01490"/>
    </source>
</evidence>
<keyword evidence="2 7" id="KW-0812">Transmembrane</keyword>
<feature type="transmembrane region" description="Helical" evidence="7">
    <location>
        <begin position="15"/>
        <end position="32"/>
    </location>
</feature>
<dbReference type="PANTHER" id="PTHR16189:SF0">
    <property type="entry name" value="TRANSMEMBRANE PROTEIN 104"/>
    <property type="match status" value="1"/>
</dbReference>
<dbReference type="GO" id="GO:0016020">
    <property type="term" value="C:membrane"/>
    <property type="evidence" value="ECO:0007669"/>
    <property type="project" value="UniProtKB-SubCell"/>
</dbReference>
<evidence type="ECO:0000256" key="2">
    <source>
        <dbReference type="ARBA" id="ARBA00022692"/>
    </source>
</evidence>
<feature type="transmembrane region" description="Helical" evidence="7">
    <location>
        <begin position="302"/>
        <end position="330"/>
    </location>
</feature>
<dbReference type="PANTHER" id="PTHR16189">
    <property type="entry name" value="TRANSMEMBRANE PROTEIN 104-RELATED"/>
    <property type="match status" value="1"/>
</dbReference>